<dbReference type="RefSeq" id="YP_009198258.1">
    <property type="nucleotide sequence ID" value="NC_028794.1"/>
</dbReference>
<dbReference type="Proteomes" id="UP000207645">
    <property type="component" value="Segment"/>
</dbReference>
<reference evidence="1 2" key="1">
    <citation type="submission" date="2014-07" db="EMBL/GenBank/DDBJ databases">
        <authorList>
            <person name="Edwards J.M."/>
            <person name="Maric E."/>
            <person name="Piro B.S."/>
            <person name="Zarchy R.E."/>
            <person name="Bollivar D.W."/>
            <person name="Anders K.R."/>
            <person name="Braun M.A."/>
            <person name="Delesalle V.A."/>
            <person name="Hughes L.E."/>
            <person name="Ware V.C."/>
            <person name="Bradley K.W."/>
            <person name="Barker L.P."/>
            <person name="Asai D.J."/>
            <person name="Bowman C.A."/>
            <person name="Russell D.A."/>
            <person name="Pope W.H."/>
            <person name="Jacobs-Sera D."/>
            <person name="Hendrix R.W."/>
            <person name="Hatfull G.F."/>
        </authorList>
    </citation>
    <scope>NUCLEOTIDE SEQUENCE [LARGE SCALE GENOMIC DNA]</scope>
</reference>
<name>A0A076YNZ8_9CAUD</name>
<sequence>MKITNVERYEIPFTSREASLDWNGGTTVAELIVALGKLPAEAKVATDYNRSGLIVMHFKPDIET</sequence>
<gene>
    <name evidence="1" type="ORF">PBI_PIRO94_45</name>
</gene>
<accession>A0A076YNZ8</accession>
<evidence type="ECO:0000313" key="2">
    <source>
        <dbReference type="Proteomes" id="UP000207645"/>
    </source>
</evidence>
<dbReference type="OrthoDB" id="23910at10239"/>
<proteinExistence type="predicted"/>
<organism evidence="1 2">
    <name type="scientific">Mycobacterium phage Piro94</name>
    <dbReference type="NCBI Taxonomy" id="1527520"/>
    <lineage>
        <taxon>Viruses</taxon>
        <taxon>Duplodnaviria</taxon>
        <taxon>Heunggongvirae</taxon>
        <taxon>Uroviricota</taxon>
        <taxon>Caudoviricetes</taxon>
        <taxon>Turbidovirus</taxon>
        <taxon>Turbidovirus piro94</taxon>
    </lineage>
</organism>
<dbReference type="EMBL" id="KM197169">
    <property type="protein sequence ID" value="AIK67761.1"/>
    <property type="molecule type" value="Genomic_DNA"/>
</dbReference>
<protein>
    <submittedName>
        <fullName evidence="1">Uncharacterized protein</fullName>
    </submittedName>
</protein>
<evidence type="ECO:0000313" key="1">
    <source>
        <dbReference type="EMBL" id="AIK67761.1"/>
    </source>
</evidence>
<dbReference type="GeneID" id="26625400"/>
<keyword evidence="2" id="KW-1185">Reference proteome</keyword>
<dbReference type="KEGG" id="vg:26625400"/>